<name>A0A501PJJ4_9PROT</name>
<dbReference type="PANTHER" id="PTHR48100:SF1">
    <property type="entry name" value="HISTIDINE PHOSPHATASE FAMILY PROTEIN-RELATED"/>
    <property type="match status" value="1"/>
</dbReference>
<dbReference type="AlphaFoldDB" id="A0A501PJJ4"/>
<dbReference type="Pfam" id="PF00300">
    <property type="entry name" value="His_Phos_1"/>
    <property type="match status" value="1"/>
</dbReference>
<dbReference type="SUPFAM" id="SSF53254">
    <property type="entry name" value="Phosphoglycerate mutase-like"/>
    <property type="match status" value="1"/>
</dbReference>
<dbReference type="InterPro" id="IPR050275">
    <property type="entry name" value="PGM_Phosphatase"/>
</dbReference>
<dbReference type="SMART" id="SM00855">
    <property type="entry name" value="PGAM"/>
    <property type="match status" value="1"/>
</dbReference>
<sequence length="207" mass="23014">MSIIDYYLVRHAPVAGAREHLYKSGNEPANLSDAVSLDWLADQLPDHAQWFSSPLQRTRQTADALRERKPGSAELTSSPQLTEQDFGDWYGLDFDHLWPKIKRLPPHNWSLLAAHSLPPGGEAFTDVCERASHFMKDQTGSGSSTPRVIITHAGVIRAILGYCLGLSPDLALNFALDTLSLTHLQYSPKDFHGGHWRLVRLNHTGAV</sequence>
<protein>
    <submittedName>
        <fullName evidence="1">Histidine phosphatase family protein</fullName>
    </submittedName>
</protein>
<dbReference type="OrthoDB" id="8347407at2"/>
<dbReference type="RefSeq" id="WP_139940211.1">
    <property type="nucleotide sequence ID" value="NZ_JBHSYP010000008.1"/>
</dbReference>
<dbReference type="GO" id="GO:0005737">
    <property type="term" value="C:cytoplasm"/>
    <property type="evidence" value="ECO:0007669"/>
    <property type="project" value="TreeGrafter"/>
</dbReference>
<dbReference type="InterPro" id="IPR013078">
    <property type="entry name" value="His_Pase_superF_clade-1"/>
</dbReference>
<proteinExistence type="predicted"/>
<accession>A0A501PJJ4</accession>
<dbReference type="InterPro" id="IPR029033">
    <property type="entry name" value="His_PPase_superfam"/>
</dbReference>
<evidence type="ECO:0000313" key="2">
    <source>
        <dbReference type="Proteomes" id="UP000319148"/>
    </source>
</evidence>
<evidence type="ECO:0000313" key="1">
    <source>
        <dbReference type="EMBL" id="TPD60639.1"/>
    </source>
</evidence>
<reference evidence="2" key="1">
    <citation type="submission" date="2019-06" db="EMBL/GenBank/DDBJ databases">
        <title>The complete genome of Emcibacter congregatus ZYLT.</title>
        <authorList>
            <person name="Zhao Z."/>
        </authorList>
    </citation>
    <scope>NUCLEOTIDE SEQUENCE [LARGE SCALE GENOMIC DNA]</scope>
    <source>
        <strain evidence="2">MCCC 1A06723</strain>
    </source>
</reference>
<dbReference type="PANTHER" id="PTHR48100">
    <property type="entry name" value="BROAD-SPECIFICITY PHOSPHATASE YOR283W-RELATED"/>
    <property type="match status" value="1"/>
</dbReference>
<keyword evidence="2" id="KW-1185">Reference proteome</keyword>
<organism evidence="1 2">
    <name type="scientific">Emcibacter nanhaiensis</name>
    <dbReference type="NCBI Taxonomy" id="1505037"/>
    <lineage>
        <taxon>Bacteria</taxon>
        <taxon>Pseudomonadati</taxon>
        <taxon>Pseudomonadota</taxon>
        <taxon>Alphaproteobacteria</taxon>
        <taxon>Emcibacterales</taxon>
        <taxon>Emcibacteraceae</taxon>
        <taxon>Emcibacter</taxon>
    </lineage>
</organism>
<dbReference type="EMBL" id="VFIY01000006">
    <property type="protein sequence ID" value="TPD60639.1"/>
    <property type="molecule type" value="Genomic_DNA"/>
</dbReference>
<comment type="caution">
    <text evidence="1">The sequence shown here is derived from an EMBL/GenBank/DDBJ whole genome shotgun (WGS) entry which is preliminary data.</text>
</comment>
<dbReference type="GO" id="GO:0016791">
    <property type="term" value="F:phosphatase activity"/>
    <property type="evidence" value="ECO:0007669"/>
    <property type="project" value="TreeGrafter"/>
</dbReference>
<gene>
    <name evidence="1" type="ORF">FIV46_07890</name>
</gene>
<dbReference type="CDD" id="cd07067">
    <property type="entry name" value="HP_PGM_like"/>
    <property type="match status" value="1"/>
</dbReference>
<dbReference type="Gene3D" id="3.40.50.1240">
    <property type="entry name" value="Phosphoglycerate mutase-like"/>
    <property type="match status" value="1"/>
</dbReference>
<dbReference type="Proteomes" id="UP000319148">
    <property type="component" value="Unassembled WGS sequence"/>
</dbReference>